<dbReference type="AlphaFoldDB" id="A0A2T0BKC7"/>
<feature type="DNA-binding region" description="H-T-H motif" evidence="2">
    <location>
        <begin position="56"/>
        <end position="75"/>
    </location>
</feature>
<evidence type="ECO:0000313" key="4">
    <source>
        <dbReference type="EMBL" id="PRR84341.1"/>
    </source>
</evidence>
<evidence type="ECO:0000256" key="1">
    <source>
        <dbReference type="ARBA" id="ARBA00023125"/>
    </source>
</evidence>
<keyword evidence="1 2" id="KW-0238">DNA-binding</keyword>
<protein>
    <submittedName>
        <fullName evidence="4">HTH-type transcriptional regulator LuxR</fullName>
    </submittedName>
</protein>
<dbReference type="InterPro" id="IPR050624">
    <property type="entry name" value="HTH-type_Tx_Regulator"/>
</dbReference>
<dbReference type="InterPro" id="IPR001647">
    <property type="entry name" value="HTH_TetR"/>
</dbReference>
<evidence type="ECO:0000259" key="3">
    <source>
        <dbReference type="PROSITE" id="PS50977"/>
    </source>
</evidence>
<comment type="caution">
    <text evidence="4">The sequence shown here is derived from an EMBL/GenBank/DDBJ whole genome shotgun (WGS) entry which is preliminary data.</text>
</comment>
<organism evidence="4 5">
    <name type="scientific">Clostridium vincentii</name>
    <dbReference type="NCBI Taxonomy" id="52704"/>
    <lineage>
        <taxon>Bacteria</taxon>
        <taxon>Bacillati</taxon>
        <taxon>Bacillota</taxon>
        <taxon>Clostridia</taxon>
        <taxon>Eubacteriales</taxon>
        <taxon>Clostridiaceae</taxon>
        <taxon>Clostridium</taxon>
    </lineage>
</organism>
<evidence type="ECO:0000313" key="5">
    <source>
        <dbReference type="Proteomes" id="UP000239471"/>
    </source>
</evidence>
<proteinExistence type="predicted"/>
<feature type="domain" description="HTH tetR-type" evidence="3">
    <location>
        <begin position="33"/>
        <end position="93"/>
    </location>
</feature>
<reference evidence="4 5" key="1">
    <citation type="submission" date="2018-03" db="EMBL/GenBank/DDBJ databases">
        <title>Genome sequence of Clostridium vincentii DSM 10228.</title>
        <authorList>
            <person name="Poehlein A."/>
            <person name="Daniel R."/>
        </authorList>
    </citation>
    <scope>NUCLEOTIDE SEQUENCE [LARGE SCALE GENOMIC DNA]</scope>
    <source>
        <strain evidence="4 5">DSM 10228</strain>
    </source>
</reference>
<dbReference type="InterPro" id="IPR009057">
    <property type="entry name" value="Homeodomain-like_sf"/>
</dbReference>
<dbReference type="GO" id="GO:0003677">
    <property type="term" value="F:DNA binding"/>
    <property type="evidence" value="ECO:0007669"/>
    <property type="project" value="UniProtKB-UniRule"/>
</dbReference>
<dbReference type="PANTHER" id="PTHR43479">
    <property type="entry name" value="ACREF/ENVCD OPERON REPRESSOR-RELATED"/>
    <property type="match status" value="1"/>
</dbReference>
<dbReference type="EMBL" id="PVXQ01000002">
    <property type="protein sequence ID" value="PRR84341.1"/>
    <property type="molecule type" value="Genomic_DNA"/>
</dbReference>
<dbReference type="SUPFAM" id="SSF46689">
    <property type="entry name" value="Homeodomain-like"/>
    <property type="match status" value="1"/>
</dbReference>
<name>A0A2T0BKC7_9CLOT</name>
<evidence type="ECO:0000256" key="2">
    <source>
        <dbReference type="PROSITE-ProRule" id="PRU00335"/>
    </source>
</evidence>
<dbReference type="PRINTS" id="PR00455">
    <property type="entry name" value="HTHTETR"/>
</dbReference>
<dbReference type="PANTHER" id="PTHR43479:SF11">
    <property type="entry name" value="ACREF_ENVCD OPERON REPRESSOR-RELATED"/>
    <property type="match status" value="1"/>
</dbReference>
<dbReference type="PROSITE" id="PS50977">
    <property type="entry name" value="HTH_TETR_2"/>
    <property type="match status" value="1"/>
</dbReference>
<dbReference type="Gene3D" id="1.10.357.10">
    <property type="entry name" value="Tetracycline Repressor, domain 2"/>
    <property type="match status" value="1"/>
</dbReference>
<sequence>MIDINQRNTYDEFTLNELGVNEMITSQRQKKKLETRKLILDTALDKFAKDGLMATRTSDIAAAAKVSHGTVFAHFPTREILLNEVIEEFGTGITKRLHELVNINSGMEEVLEAHLKGISENEIFYTRLVSEGHLLNESARNSWVMIQSAISFHIIQVAEREIKAGNIRDMAVNMLFNTWVGLIHYYLVNGDLFAPGECILKRYSKQLIEHYINLITIKKGE</sequence>
<keyword evidence="5" id="KW-1185">Reference proteome</keyword>
<gene>
    <name evidence="4" type="primary">luxR</name>
    <name evidence="4" type="ORF">CLVI_02670</name>
</gene>
<dbReference type="Proteomes" id="UP000239471">
    <property type="component" value="Unassembled WGS sequence"/>
</dbReference>
<accession>A0A2T0BKC7</accession>
<dbReference type="Pfam" id="PF00440">
    <property type="entry name" value="TetR_N"/>
    <property type="match status" value="1"/>
</dbReference>